<dbReference type="Proteomes" id="UP000532311">
    <property type="component" value="Unassembled WGS sequence"/>
</dbReference>
<keyword evidence="1" id="KW-0808">Transferase</keyword>
<dbReference type="SUPFAM" id="SSF53335">
    <property type="entry name" value="S-adenosyl-L-methionine-dependent methyltransferases"/>
    <property type="match status" value="1"/>
</dbReference>
<reference evidence="1 2" key="1">
    <citation type="submission" date="2020-05" db="EMBL/GenBank/DDBJ databases">
        <title>Identification and distribution of gene clusters putatively required for synthesis of sphingolipid metabolism inhibitors in phylogenetically diverse species of the filamentous fungus Fusarium.</title>
        <authorList>
            <person name="Kim H.-S."/>
            <person name="Busman M."/>
            <person name="Brown D.W."/>
            <person name="Divon H."/>
            <person name="Uhlig S."/>
            <person name="Proctor R.H."/>
        </authorList>
    </citation>
    <scope>NUCLEOTIDE SEQUENCE [LARGE SCALE GENOMIC DNA]</scope>
    <source>
        <strain evidence="1 2">NRRL 26131</strain>
    </source>
</reference>
<proteinExistence type="predicted"/>
<keyword evidence="2" id="KW-1185">Reference proteome</keyword>
<organism evidence="1 2">
    <name type="scientific">Fusarium globosum</name>
    <dbReference type="NCBI Taxonomy" id="78864"/>
    <lineage>
        <taxon>Eukaryota</taxon>
        <taxon>Fungi</taxon>
        <taxon>Dikarya</taxon>
        <taxon>Ascomycota</taxon>
        <taxon>Pezizomycotina</taxon>
        <taxon>Sordariomycetes</taxon>
        <taxon>Hypocreomycetidae</taxon>
        <taxon>Hypocreales</taxon>
        <taxon>Nectriaceae</taxon>
        <taxon>Fusarium</taxon>
        <taxon>Fusarium fujikuroi species complex</taxon>
    </lineage>
</organism>
<dbReference type="EMBL" id="JAAQPF010000367">
    <property type="protein sequence ID" value="KAF5704523.1"/>
    <property type="molecule type" value="Genomic_DNA"/>
</dbReference>
<sequence length="324" mass="36257">MLCRASAPCPSPTYKHLTDGKYLQLPNRSSPLNALSPKRFRMPSIYTLNHGDADRERQRLDLQHDVFKNITRGDLPPVIWQHLKSISAPKVADANTGTGIFLKELAATVTEEAQLDGFDIDTRKFHETASLPANVKLQYGNVLEPFPKQYLGIYDLVHVKLLYAALKKDEWLQAVKNLKTLLKPDGYLFWSEIGAYGYASNPYSAALHEWKRIESAAAVKFGRDPKCPVLLQSQFREAGLQQVDEKVFVMLGRPELTPVITRVALEYMAQSLSGIVLVDQDETLGLTESGIKSLVETLTKETEDGVEVGTNLHWVWGQNDGMSC</sequence>
<gene>
    <name evidence="1" type="ORF">FGLOB1_8510</name>
</gene>
<dbReference type="Pfam" id="PF13489">
    <property type="entry name" value="Methyltransf_23"/>
    <property type="match status" value="1"/>
</dbReference>
<comment type="caution">
    <text evidence="1">The sequence shown here is derived from an EMBL/GenBank/DDBJ whole genome shotgun (WGS) entry which is preliminary data.</text>
</comment>
<evidence type="ECO:0000313" key="2">
    <source>
        <dbReference type="Proteomes" id="UP000532311"/>
    </source>
</evidence>
<evidence type="ECO:0000313" key="1">
    <source>
        <dbReference type="EMBL" id="KAF5704523.1"/>
    </source>
</evidence>
<dbReference type="AlphaFoldDB" id="A0A8H5Y2C3"/>
<dbReference type="CDD" id="cd02440">
    <property type="entry name" value="AdoMet_MTases"/>
    <property type="match status" value="1"/>
</dbReference>
<name>A0A8H5Y2C3_9HYPO</name>
<dbReference type="Gene3D" id="3.40.50.150">
    <property type="entry name" value="Vaccinia Virus protein VP39"/>
    <property type="match status" value="1"/>
</dbReference>
<accession>A0A8H5Y2C3</accession>
<dbReference type="GO" id="GO:0032259">
    <property type="term" value="P:methylation"/>
    <property type="evidence" value="ECO:0007669"/>
    <property type="project" value="UniProtKB-KW"/>
</dbReference>
<keyword evidence="1" id="KW-0489">Methyltransferase</keyword>
<dbReference type="GO" id="GO:0008168">
    <property type="term" value="F:methyltransferase activity"/>
    <property type="evidence" value="ECO:0007669"/>
    <property type="project" value="UniProtKB-KW"/>
</dbReference>
<protein>
    <submittedName>
        <fullName evidence="1">Methyltransferase domain-containing protein</fullName>
    </submittedName>
</protein>
<dbReference type="InterPro" id="IPR029063">
    <property type="entry name" value="SAM-dependent_MTases_sf"/>
</dbReference>